<protein>
    <recommendedName>
        <fullName evidence="3">Major tail protein</fullName>
    </recommendedName>
</protein>
<reference evidence="1 2" key="1">
    <citation type="journal article" date="2012" name="J. Virol.">
        <title>Genome Sequence of a New Streptomyces coelicolor Generalized Transducing Bacteriophage, CAM.</title>
        <authorList>
            <person name="Monson R."/>
            <person name="Salmond G.P."/>
        </authorList>
    </citation>
    <scope>NUCLEOTIDE SEQUENCE [LARGE SCALE GENOMIC DNA]</scope>
</reference>
<dbReference type="KEGG" id="vg:40067565"/>
<dbReference type="EMBL" id="JX889246">
    <property type="protein sequence ID" value="AFV51336.1"/>
    <property type="molecule type" value="Genomic_DNA"/>
</dbReference>
<accession>K4NXE7</accession>
<dbReference type="Pfam" id="PF25681">
    <property type="entry name" value="Phage_TTP_17"/>
    <property type="match status" value="1"/>
</dbReference>
<proteinExistence type="predicted"/>
<evidence type="ECO:0000313" key="1">
    <source>
        <dbReference type="EMBL" id="AFV51336.1"/>
    </source>
</evidence>
<name>K4NXE7_9CAUD</name>
<evidence type="ECO:0000313" key="2">
    <source>
        <dbReference type="Proteomes" id="UP000009206"/>
    </source>
</evidence>
<organism evidence="1 2">
    <name type="scientific">Streptomyces phage phiCAM</name>
    <dbReference type="NCBI Taxonomy" id="1239386"/>
    <lineage>
        <taxon>Viruses</taxon>
        <taxon>Duplodnaviria</taxon>
        <taxon>Heunggongvirae</taxon>
        <taxon>Uroviricota</taxon>
        <taxon>Caudoviricetes</taxon>
        <taxon>Arquatrovirinae</taxon>
        <taxon>Camvirus</taxon>
        <taxon>Camvirus CAM</taxon>
    </lineage>
</organism>
<dbReference type="Proteomes" id="UP000009206">
    <property type="component" value="Segment"/>
</dbReference>
<sequence>MTFTLQQFDEAGLKLYYGANAPILPDGSVGVPTDPEPTTAAFLAIFVDGDNHFAFYAPKAEIYRADDLSLADTESLAGLPLGVKPMAHNNNSWTYAVTPLGGGVPATGASAGTPGTYSPSGSVAPANLADLADVIATPTSAWTTGQHVVLGDASKAYWNGTAWVAGQAA</sequence>
<dbReference type="GeneID" id="40067565"/>
<evidence type="ECO:0008006" key="3">
    <source>
        <dbReference type="Google" id="ProtNLM"/>
    </source>
</evidence>
<keyword evidence="2" id="KW-1185">Reference proteome</keyword>
<dbReference type="RefSeq" id="YP_009592095.1">
    <property type="nucleotide sequence ID" value="NC_041856.1"/>
</dbReference>
<dbReference type="OrthoDB" id="8251at10239"/>
<dbReference type="InterPro" id="IPR058154">
    <property type="entry name" value="Bxb1_TTP-like"/>
</dbReference>